<dbReference type="PANTHER" id="PTHR24115">
    <property type="entry name" value="KINESIN-RELATED"/>
    <property type="match status" value="1"/>
</dbReference>
<evidence type="ECO:0000256" key="6">
    <source>
        <dbReference type="SAM" id="MobiDB-lite"/>
    </source>
</evidence>
<dbReference type="Gene3D" id="3.40.850.10">
    <property type="entry name" value="Kinesin motor domain"/>
    <property type="match status" value="1"/>
</dbReference>
<sequence length="146" mass="16411">MPRAIEQIFRDPSKDFEIYNEQIFDLLTPERVPLTLKEDSSSHHFNIPSLSSHWPPYAPEGKIDPEPPRDKITPPLAHMPDEPFTINMVDLAGSECLKRTNATGRTLVEGLNINKSLLALGNVVEALCSKKNHVPFRDSALTKILK</sequence>
<keyword evidence="4" id="KW-0963">Cytoplasm</keyword>
<protein>
    <submittedName>
        <fullName evidence="8">Chromosomeassociated kinesin KIF4Alike</fullName>
    </submittedName>
</protein>
<dbReference type="GO" id="GO:0008017">
    <property type="term" value="F:microtubule binding"/>
    <property type="evidence" value="ECO:0007669"/>
    <property type="project" value="InterPro"/>
</dbReference>
<dbReference type="EMBL" id="CP045906">
    <property type="protein sequence ID" value="QQP34991.1"/>
    <property type="molecule type" value="Genomic_DNA"/>
</dbReference>
<dbReference type="GO" id="GO:0016887">
    <property type="term" value="F:ATP hydrolysis activity"/>
    <property type="evidence" value="ECO:0007669"/>
    <property type="project" value="TreeGrafter"/>
</dbReference>
<evidence type="ECO:0000313" key="8">
    <source>
        <dbReference type="EMBL" id="QQP34991.1"/>
    </source>
</evidence>
<evidence type="ECO:0000256" key="1">
    <source>
        <dbReference type="ARBA" id="ARBA00004245"/>
    </source>
</evidence>
<comment type="similarity">
    <text evidence="5">Belongs to the TRAFAC class myosin-kinesin ATPase superfamily. Kinesin family.</text>
</comment>
<keyword evidence="4" id="KW-0206">Cytoskeleton</keyword>
<dbReference type="Pfam" id="PF00225">
    <property type="entry name" value="Kinesin"/>
    <property type="match status" value="1"/>
</dbReference>
<proteinExistence type="inferred from homology"/>
<feature type="compositionally biased region" description="Basic and acidic residues" evidence="6">
    <location>
        <begin position="61"/>
        <end position="72"/>
    </location>
</feature>
<keyword evidence="9" id="KW-1185">Reference proteome</keyword>
<dbReference type="GO" id="GO:0005874">
    <property type="term" value="C:microtubule"/>
    <property type="evidence" value="ECO:0007669"/>
    <property type="project" value="TreeGrafter"/>
</dbReference>
<evidence type="ECO:0000256" key="3">
    <source>
        <dbReference type="ARBA" id="ARBA00022840"/>
    </source>
</evidence>
<evidence type="ECO:0000256" key="5">
    <source>
        <dbReference type="PROSITE-ProRule" id="PRU00283"/>
    </source>
</evidence>
<dbReference type="OrthoDB" id="6351182at2759"/>
<name>A0A7T8JUV2_CALRO</name>
<dbReference type="GO" id="GO:0005871">
    <property type="term" value="C:kinesin complex"/>
    <property type="evidence" value="ECO:0007669"/>
    <property type="project" value="TreeGrafter"/>
</dbReference>
<feature type="region of interest" description="Disordered" evidence="6">
    <location>
        <begin position="56"/>
        <end position="78"/>
    </location>
</feature>
<accession>A0A7T8JUV2</accession>
<feature type="domain" description="Kinesin motor" evidence="7">
    <location>
        <begin position="1"/>
        <end position="146"/>
    </location>
</feature>
<reference evidence="9" key="1">
    <citation type="submission" date="2021-01" db="EMBL/GenBank/DDBJ databases">
        <title>Caligus Genome Assembly.</title>
        <authorList>
            <person name="Gallardo-Escarate C."/>
        </authorList>
    </citation>
    <scope>NUCLEOTIDE SEQUENCE [LARGE SCALE GENOMIC DNA]</scope>
</reference>
<evidence type="ECO:0000313" key="9">
    <source>
        <dbReference type="Proteomes" id="UP000595437"/>
    </source>
</evidence>
<dbReference type="InterPro" id="IPR036961">
    <property type="entry name" value="Kinesin_motor_dom_sf"/>
</dbReference>
<gene>
    <name evidence="8" type="ORF">FKW44_023083</name>
</gene>
<keyword evidence="2" id="KW-0547">Nucleotide-binding</keyword>
<dbReference type="GO" id="GO:0007018">
    <property type="term" value="P:microtubule-based movement"/>
    <property type="evidence" value="ECO:0007669"/>
    <property type="project" value="InterPro"/>
</dbReference>
<dbReference type="PROSITE" id="PS50067">
    <property type="entry name" value="KINESIN_MOTOR_2"/>
    <property type="match status" value="1"/>
</dbReference>
<comment type="subcellular location">
    <subcellularLocation>
        <location evidence="1">Cytoplasm</location>
        <location evidence="1">Cytoskeleton</location>
    </subcellularLocation>
</comment>
<dbReference type="AlphaFoldDB" id="A0A7T8JUV2"/>
<dbReference type="SMART" id="SM00129">
    <property type="entry name" value="KISc"/>
    <property type="match status" value="1"/>
</dbReference>
<comment type="caution">
    <text evidence="5">Lacks conserved residue(s) required for the propagation of feature annotation.</text>
</comment>
<evidence type="ECO:0000259" key="7">
    <source>
        <dbReference type="PROSITE" id="PS50067"/>
    </source>
</evidence>
<keyword evidence="3" id="KW-0067">ATP-binding</keyword>
<organism evidence="8 9">
    <name type="scientific">Caligus rogercresseyi</name>
    <name type="common">Sea louse</name>
    <dbReference type="NCBI Taxonomy" id="217165"/>
    <lineage>
        <taxon>Eukaryota</taxon>
        <taxon>Metazoa</taxon>
        <taxon>Ecdysozoa</taxon>
        <taxon>Arthropoda</taxon>
        <taxon>Crustacea</taxon>
        <taxon>Multicrustacea</taxon>
        <taxon>Hexanauplia</taxon>
        <taxon>Copepoda</taxon>
        <taxon>Siphonostomatoida</taxon>
        <taxon>Caligidae</taxon>
        <taxon>Caligus</taxon>
    </lineage>
</organism>
<dbReference type="Proteomes" id="UP000595437">
    <property type="component" value="Chromosome 17"/>
</dbReference>
<dbReference type="GO" id="GO:0003777">
    <property type="term" value="F:microtubule motor activity"/>
    <property type="evidence" value="ECO:0007669"/>
    <property type="project" value="InterPro"/>
</dbReference>
<dbReference type="SUPFAM" id="SSF52540">
    <property type="entry name" value="P-loop containing nucleoside triphosphate hydrolases"/>
    <property type="match status" value="1"/>
</dbReference>
<evidence type="ECO:0000256" key="2">
    <source>
        <dbReference type="ARBA" id="ARBA00022741"/>
    </source>
</evidence>
<dbReference type="InterPro" id="IPR027417">
    <property type="entry name" value="P-loop_NTPase"/>
</dbReference>
<feature type="non-terminal residue" evidence="8">
    <location>
        <position position="1"/>
    </location>
</feature>
<dbReference type="InterPro" id="IPR001752">
    <property type="entry name" value="Kinesin_motor_dom"/>
</dbReference>
<dbReference type="GO" id="GO:0005524">
    <property type="term" value="F:ATP binding"/>
    <property type="evidence" value="ECO:0007669"/>
    <property type="project" value="UniProtKB-KW"/>
</dbReference>
<dbReference type="InterPro" id="IPR027640">
    <property type="entry name" value="Kinesin-like_fam"/>
</dbReference>
<dbReference type="PRINTS" id="PR00380">
    <property type="entry name" value="KINESINHEAVY"/>
</dbReference>
<evidence type="ECO:0000256" key="4">
    <source>
        <dbReference type="ARBA" id="ARBA00023212"/>
    </source>
</evidence>